<dbReference type="GO" id="GO:0015473">
    <property type="term" value="F:fimbrial usher porin activity"/>
    <property type="evidence" value="ECO:0007669"/>
    <property type="project" value="InterPro"/>
</dbReference>
<evidence type="ECO:0000256" key="8">
    <source>
        <dbReference type="ARBA" id="ARBA00023237"/>
    </source>
</evidence>
<organism evidence="13">
    <name type="scientific">Escherichia coli</name>
    <dbReference type="NCBI Taxonomy" id="562"/>
    <lineage>
        <taxon>Bacteria</taxon>
        <taxon>Pseudomonadati</taxon>
        <taxon>Pseudomonadota</taxon>
        <taxon>Gammaproteobacteria</taxon>
        <taxon>Enterobacterales</taxon>
        <taxon>Enterobacteriaceae</taxon>
        <taxon>Escherichia</taxon>
    </lineage>
</organism>
<dbReference type="InterPro" id="IPR018030">
    <property type="entry name" value="Fimbrial_membr_usher_CS"/>
</dbReference>
<evidence type="ECO:0000256" key="4">
    <source>
        <dbReference type="ARBA" id="ARBA00022452"/>
    </source>
</evidence>
<dbReference type="PANTHER" id="PTHR30451">
    <property type="entry name" value="OUTER MEMBRANE USHER PROTEIN"/>
    <property type="match status" value="1"/>
</dbReference>
<accession>A0A765X5L1</accession>
<feature type="signal peptide" evidence="10">
    <location>
        <begin position="1"/>
        <end position="38"/>
    </location>
</feature>
<proteinExistence type="inferred from homology"/>
<keyword evidence="3 9" id="KW-0813">Transport</keyword>
<comment type="caution">
    <text evidence="13">The sequence shown here is derived from an EMBL/GenBank/DDBJ whole genome shotgun (WGS) entry which is preliminary data.</text>
</comment>
<dbReference type="Pfam" id="PF13954">
    <property type="entry name" value="PapC_N"/>
    <property type="match status" value="1"/>
</dbReference>
<dbReference type="InterPro" id="IPR025885">
    <property type="entry name" value="PapC_N"/>
</dbReference>
<dbReference type="InterPro" id="IPR037224">
    <property type="entry name" value="PapC_N_sf"/>
</dbReference>
<evidence type="ECO:0000256" key="5">
    <source>
        <dbReference type="ARBA" id="ARBA00022692"/>
    </source>
</evidence>
<comment type="similarity">
    <text evidence="2 9">Belongs to the fimbrial export usher family.</text>
</comment>
<evidence type="ECO:0000256" key="9">
    <source>
        <dbReference type="RuleBase" id="RU003884"/>
    </source>
</evidence>
<dbReference type="Pfam" id="PF13953">
    <property type="entry name" value="PapC_C"/>
    <property type="match status" value="1"/>
</dbReference>
<dbReference type="GO" id="GO:0009279">
    <property type="term" value="C:cell outer membrane"/>
    <property type="evidence" value="ECO:0007669"/>
    <property type="project" value="UniProtKB-SubCell"/>
</dbReference>
<evidence type="ECO:0000259" key="11">
    <source>
        <dbReference type="Pfam" id="PF13953"/>
    </source>
</evidence>
<feature type="domain" description="PapC N-terminal" evidence="12">
    <location>
        <begin position="54"/>
        <end position="193"/>
    </location>
</feature>
<evidence type="ECO:0000256" key="2">
    <source>
        <dbReference type="ARBA" id="ARBA00008064"/>
    </source>
</evidence>
<reference evidence="13" key="2">
    <citation type="submission" date="2020-02" db="EMBL/GenBank/DDBJ databases">
        <authorList>
            <consortium name="NCBI Pathogen Detection Project"/>
        </authorList>
    </citation>
    <scope>NUCLEOTIDE SEQUENCE</scope>
    <source>
        <strain evidence="13">1839</strain>
    </source>
</reference>
<dbReference type="InterPro" id="IPR000015">
    <property type="entry name" value="Fimb_usher"/>
</dbReference>
<keyword evidence="7 9" id="KW-0472">Membrane</keyword>
<dbReference type="AlphaFoldDB" id="A0A765X5L1"/>
<dbReference type="SUPFAM" id="SSF141729">
    <property type="entry name" value="FimD N-terminal domain-like"/>
    <property type="match status" value="1"/>
</dbReference>
<feature type="chain" id="PRO_5027943595" evidence="10">
    <location>
        <begin position="39"/>
        <end position="863"/>
    </location>
</feature>
<evidence type="ECO:0000256" key="10">
    <source>
        <dbReference type="SAM" id="SignalP"/>
    </source>
</evidence>
<evidence type="ECO:0000256" key="3">
    <source>
        <dbReference type="ARBA" id="ARBA00022448"/>
    </source>
</evidence>
<dbReference type="EMBL" id="DAAYTU010000048">
    <property type="protein sequence ID" value="HAG5772874.1"/>
    <property type="molecule type" value="Genomic_DNA"/>
</dbReference>
<dbReference type="InterPro" id="IPR042186">
    <property type="entry name" value="FimD_plug_dom"/>
</dbReference>
<evidence type="ECO:0000256" key="6">
    <source>
        <dbReference type="ARBA" id="ARBA00022729"/>
    </source>
</evidence>
<reference evidence="13" key="1">
    <citation type="journal article" date="2018" name="Genome Biol.">
        <title>SKESA: strategic k-mer extension for scrupulous assemblies.</title>
        <authorList>
            <person name="Souvorov A."/>
            <person name="Agarwala R."/>
            <person name="Lipman D.J."/>
        </authorList>
    </citation>
    <scope>NUCLEOTIDE SEQUENCE [LARGE SCALE GENOMIC DNA]</scope>
    <source>
        <strain evidence="13">1839</strain>
    </source>
</reference>
<evidence type="ECO:0000313" key="13">
    <source>
        <dbReference type="EMBL" id="HAG5772874.1"/>
    </source>
</evidence>
<evidence type="ECO:0000256" key="1">
    <source>
        <dbReference type="ARBA" id="ARBA00004571"/>
    </source>
</evidence>
<evidence type="ECO:0000256" key="7">
    <source>
        <dbReference type="ARBA" id="ARBA00023136"/>
    </source>
</evidence>
<dbReference type="PROSITE" id="PS01151">
    <property type="entry name" value="FIMBRIAL_USHER"/>
    <property type="match status" value="1"/>
</dbReference>
<keyword evidence="6 10" id="KW-0732">Signal</keyword>
<keyword evidence="5 9" id="KW-0812">Transmembrane</keyword>
<dbReference type="GO" id="GO:0009297">
    <property type="term" value="P:pilus assembly"/>
    <property type="evidence" value="ECO:0007669"/>
    <property type="project" value="InterPro"/>
</dbReference>
<dbReference type="FunFam" id="2.60.40.3110:FF:000001">
    <property type="entry name" value="Putative fimbrial outer membrane usher"/>
    <property type="match status" value="1"/>
</dbReference>
<dbReference type="Gene3D" id="3.10.20.410">
    <property type="match status" value="1"/>
</dbReference>
<dbReference type="Gene3D" id="2.60.40.2070">
    <property type="match status" value="1"/>
</dbReference>
<evidence type="ECO:0000259" key="12">
    <source>
        <dbReference type="Pfam" id="PF13954"/>
    </source>
</evidence>
<keyword evidence="8 9" id="KW-0998">Cell outer membrane</keyword>
<protein>
    <submittedName>
        <fullName evidence="13">Fimbrial biogenesis outer membrane usher protein</fullName>
    </submittedName>
</protein>
<name>A0A765X5L1_ECOLX</name>
<feature type="domain" description="PapC-like C-terminal" evidence="11">
    <location>
        <begin position="774"/>
        <end position="836"/>
    </location>
</feature>
<keyword evidence="9" id="KW-1029">Fimbrium biogenesis</keyword>
<gene>
    <name evidence="13" type="ORF">GGB84_004648</name>
</gene>
<sequence length="863" mass="94304">MAPTSSKKNHLKAARSNLLNLFNRLCLACLIFSSATHAESKSDDSMSADDDYVFDPSLFKGGRFDQAILTRLSQPGAIAPGNYKLDIYVNQRFIGNYLVSYQLRNKEVQPCFSPALIRNIAFKDVKTILNNNDEKCLFLDKITPQAINKTELPTLKLSLTIPQSLLNIRPRGYVDPESFQTGANLGFVNYLANYYHVSYSGNNISSMDSAWLSLNGGINLAGWQYRQINTATWNEHSGTIWNSIRSYVQRPIPTIESVFMGGQLITTGRFFSGMSYNGVNIATSEAMQPDSMRGYAPVIRGIATSNAKVTVHQNGQDIYQTTVPPGAFEISDLYPTSYSGDLQILITEADGTIKTFSVPFSAVPESIRPGTSRYNLALGQTRNTRKEANFTDITYQQGLTNAITANGGLRLSRNYFAGVMGGVYVNVLGAIGLDTTFSRATLPDGYTTEGWMSHISWSKTFERTGTTVSLANYRYSTSGYRELTEILGANNNYLSGTDWLDYTNAQRSRFDLTLSQNMGSYGNTFVNGSTQNYRDGRSPDTQLQLGYSQSFRNGMSMNISVTRQRVGYYNTGGTRETATSVSFAIPLFSSSPRSVSLTTSYNHSDNGDSQYQTTASGMMDNAQTTSYNLNVLHDQENRQTTVGGNLQKRLPAASVGLNVSKGKDYWQISGNAQGALAVHSGGITLGPYLGDTFALVEAKGAEGAQLFSSTQTRIDSNGYALVPSVTPYRYNNISINPLGMKGNSEVLDSQKHIVPVAGSSVKVVFRTRIGTALLIKAIAPAGNSIPLGAQVYDANNEEIGITGQDGQIYVRVAKSSGKLTVRWGEGEQYCTLPYQFVPADANNKEALINLTARCIFPHTGVNQ</sequence>
<dbReference type="InterPro" id="IPR025949">
    <property type="entry name" value="PapC-like_C"/>
</dbReference>
<dbReference type="Pfam" id="PF00577">
    <property type="entry name" value="Usher"/>
    <property type="match status" value="1"/>
</dbReference>
<dbReference type="Gene3D" id="2.60.40.2610">
    <property type="entry name" value="Outer membrane usher protein FimD, plug domain"/>
    <property type="match status" value="1"/>
</dbReference>
<keyword evidence="4" id="KW-1134">Transmembrane beta strand</keyword>
<dbReference type="Gene3D" id="2.60.40.3110">
    <property type="match status" value="1"/>
</dbReference>
<dbReference type="InterPro" id="IPR043142">
    <property type="entry name" value="PapC-like_C_sf"/>
</dbReference>
<comment type="subcellular location">
    <subcellularLocation>
        <location evidence="1 9">Cell outer membrane</location>
        <topology evidence="1 9">Multi-pass membrane protein</topology>
    </subcellularLocation>
</comment>
<dbReference type="PANTHER" id="PTHR30451:SF20">
    <property type="entry name" value="FIMBRIAE USHER"/>
    <property type="match status" value="1"/>
</dbReference>